<evidence type="ECO:0000256" key="1">
    <source>
        <dbReference type="SAM" id="Phobius"/>
    </source>
</evidence>
<name>A0A8J2Z5L4_9GAMM</name>
<dbReference type="RefSeq" id="WP_117003310.1">
    <property type="nucleotide sequence ID" value="NZ_BMJS01000025.1"/>
</dbReference>
<dbReference type="AlphaFoldDB" id="A0A8J2Z5L4"/>
<protein>
    <submittedName>
        <fullName evidence="3">Acyltransferase</fullName>
    </submittedName>
</protein>
<keyword evidence="4" id="KW-1185">Reference proteome</keyword>
<dbReference type="PANTHER" id="PTHR10983">
    <property type="entry name" value="1-ACYLGLYCEROL-3-PHOSPHATE ACYLTRANSFERASE-RELATED"/>
    <property type="match status" value="1"/>
</dbReference>
<evidence type="ECO:0000313" key="3">
    <source>
        <dbReference type="EMBL" id="GGG02739.1"/>
    </source>
</evidence>
<accession>A0A8J2Z5L4</accession>
<feature type="transmembrane region" description="Helical" evidence="1">
    <location>
        <begin position="6"/>
        <end position="34"/>
    </location>
</feature>
<keyword evidence="1" id="KW-1133">Transmembrane helix</keyword>
<evidence type="ECO:0000313" key="4">
    <source>
        <dbReference type="Proteomes" id="UP000636949"/>
    </source>
</evidence>
<dbReference type="EMBL" id="BMJS01000025">
    <property type="protein sequence ID" value="GGG02739.1"/>
    <property type="molecule type" value="Genomic_DNA"/>
</dbReference>
<sequence>MKKVWHIAVGVVLLLLLIINTIIFGAPVIILSLLKLIPQKAWQNTVGKMLMFLATSWMTINNKVSLCLLPTKYIVSGYQDFSMCRSYLILSNHQSWLDIVVLQQVFLNKIPFAKFFMKKELIYVPIIGIACWALDFPLMKRYSKHYLKKHPEKKGQDLLETRRACQRFKNRHVSVVNFVEGTRFTLQKHAKGGKQFKHLLQPKAGGVALALDVLGDKIKGVLNVTIVYPDNFPSFWDFLCGVIHEVRIHIELIEPEDIPYQNYYQDDAAKMRFQAWINELWQQNDVMMSKILEDKSLNINNTKQ</sequence>
<dbReference type="SUPFAM" id="SSF69593">
    <property type="entry name" value="Glycerol-3-phosphate (1)-acyltransferase"/>
    <property type="match status" value="1"/>
</dbReference>
<evidence type="ECO:0000259" key="2">
    <source>
        <dbReference type="SMART" id="SM00563"/>
    </source>
</evidence>
<keyword evidence="3" id="KW-0012">Acyltransferase</keyword>
<gene>
    <name evidence="3" type="ORF">GCM10010995_20150</name>
</gene>
<dbReference type="SMART" id="SM00563">
    <property type="entry name" value="PlsC"/>
    <property type="match status" value="1"/>
</dbReference>
<dbReference type="InterPro" id="IPR002123">
    <property type="entry name" value="Plipid/glycerol_acylTrfase"/>
</dbReference>
<reference evidence="3" key="1">
    <citation type="journal article" date="2014" name="Int. J. Syst. Evol. Microbiol.">
        <title>Complete genome sequence of Corynebacterium casei LMG S-19264T (=DSM 44701T), isolated from a smear-ripened cheese.</title>
        <authorList>
            <consortium name="US DOE Joint Genome Institute (JGI-PGF)"/>
            <person name="Walter F."/>
            <person name="Albersmeier A."/>
            <person name="Kalinowski J."/>
            <person name="Ruckert C."/>
        </authorList>
    </citation>
    <scope>NUCLEOTIDE SEQUENCE</scope>
    <source>
        <strain evidence="3">CGMCC 1.15758</strain>
    </source>
</reference>
<keyword evidence="3" id="KW-0808">Transferase</keyword>
<dbReference type="CDD" id="cd07990">
    <property type="entry name" value="LPLAT_LCLAT1-like"/>
    <property type="match status" value="1"/>
</dbReference>
<keyword evidence="1" id="KW-0472">Membrane</keyword>
<comment type="caution">
    <text evidence="3">The sequence shown here is derived from an EMBL/GenBank/DDBJ whole genome shotgun (WGS) entry which is preliminary data.</text>
</comment>
<reference evidence="3" key="2">
    <citation type="submission" date="2020-09" db="EMBL/GenBank/DDBJ databases">
        <authorList>
            <person name="Sun Q."/>
            <person name="Zhou Y."/>
        </authorList>
    </citation>
    <scope>NUCLEOTIDE SEQUENCE</scope>
    <source>
        <strain evidence="3">CGMCC 1.15758</strain>
    </source>
</reference>
<dbReference type="Pfam" id="PF01553">
    <property type="entry name" value="Acyltransferase"/>
    <property type="match status" value="1"/>
</dbReference>
<keyword evidence="1" id="KW-0812">Transmembrane</keyword>
<dbReference type="OrthoDB" id="319710at2"/>
<proteinExistence type="predicted"/>
<dbReference type="Proteomes" id="UP000636949">
    <property type="component" value="Unassembled WGS sequence"/>
</dbReference>
<dbReference type="PANTHER" id="PTHR10983:SF16">
    <property type="entry name" value="LYSOCARDIOLIPIN ACYLTRANSFERASE 1"/>
    <property type="match status" value="1"/>
</dbReference>
<dbReference type="GO" id="GO:0016746">
    <property type="term" value="F:acyltransferase activity"/>
    <property type="evidence" value="ECO:0007669"/>
    <property type="project" value="UniProtKB-KW"/>
</dbReference>
<organism evidence="3 4">
    <name type="scientific">Cysteiniphilum litorale</name>
    <dbReference type="NCBI Taxonomy" id="2056700"/>
    <lineage>
        <taxon>Bacteria</taxon>
        <taxon>Pseudomonadati</taxon>
        <taxon>Pseudomonadota</taxon>
        <taxon>Gammaproteobacteria</taxon>
        <taxon>Thiotrichales</taxon>
        <taxon>Fastidiosibacteraceae</taxon>
        <taxon>Cysteiniphilum</taxon>
    </lineage>
</organism>
<dbReference type="NCBIfam" id="NF010621">
    <property type="entry name" value="PRK14014.1"/>
    <property type="match status" value="1"/>
</dbReference>
<feature type="domain" description="Phospholipid/glycerol acyltransferase" evidence="2">
    <location>
        <begin position="87"/>
        <end position="229"/>
    </location>
</feature>